<keyword evidence="2" id="KW-1185">Reference proteome</keyword>
<dbReference type="Gene3D" id="4.10.1060.50">
    <property type="match status" value="1"/>
</dbReference>
<dbReference type="Proteomes" id="UP000683360">
    <property type="component" value="Unassembled WGS sequence"/>
</dbReference>
<reference evidence="1" key="1">
    <citation type="submission" date="2021-03" db="EMBL/GenBank/DDBJ databases">
        <authorList>
            <person name="Bekaert M."/>
        </authorList>
    </citation>
    <scope>NUCLEOTIDE SEQUENCE</scope>
</reference>
<protein>
    <submittedName>
        <fullName evidence="1">Uncharacterized protein</fullName>
    </submittedName>
</protein>
<evidence type="ECO:0000313" key="1">
    <source>
        <dbReference type="EMBL" id="CAG2192764.1"/>
    </source>
</evidence>
<organism evidence="1 2">
    <name type="scientific">Mytilus edulis</name>
    <name type="common">Blue mussel</name>
    <dbReference type="NCBI Taxonomy" id="6550"/>
    <lineage>
        <taxon>Eukaryota</taxon>
        <taxon>Metazoa</taxon>
        <taxon>Spiralia</taxon>
        <taxon>Lophotrochozoa</taxon>
        <taxon>Mollusca</taxon>
        <taxon>Bivalvia</taxon>
        <taxon>Autobranchia</taxon>
        <taxon>Pteriomorphia</taxon>
        <taxon>Mytilida</taxon>
        <taxon>Mytiloidea</taxon>
        <taxon>Mytilidae</taxon>
        <taxon>Mytilinae</taxon>
        <taxon>Mytilus</taxon>
    </lineage>
</organism>
<gene>
    <name evidence="1" type="ORF">MEDL_7914</name>
</gene>
<name>A0A8S3QBE9_MYTED</name>
<dbReference type="AlphaFoldDB" id="A0A8S3QBE9"/>
<dbReference type="InterPro" id="IPR038587">
    <property type="entry name" value="Ribosomal_eL40_sf"/>
</dbReference>
<dbReference type="EMBL" id="CAJPWZ010000443">
    <property type="protein sequence ID" value="CAG2192764.1"/>
    <property type="molecule type" value="Genomic_DNA"/>
</dbReference>
<comment type="caution">
    <text evidence="1">The sequence shown here is derived from an EMBL/GenBank/DDBJ whole genome shotgun (WGS) entry which is preliminary data.</text>
</comment>
<evidence type="ECO:0000313" key="2">
    <source>
        <dbReference type="Proteomes" id="UP000683360"/>
    </source>
</evidence>
<proteinExistence type="predicted"/>
<sequence>MREEQKDVDFFRKSRNAFIKERLSFVNADQSENNEVYSDFIDKVIFRKESQKEKTCISCGAENEIKSKKCTNCRGNLILEKPELQDLFPNEVKIHPYKHFAGIKTEENQYKVKTGEPDMLNLNSFESIYEILFNMGHRAGLEQYDGNDRKWLFIECDGGIYTVVDKLIFNVLHCTRCKESIYGQDAFLEHRCSMLHDSVSTHAFGWVLPMPDLLHIEMNACKAFLK</sequence>
<accession>A0A8S3QBE9</accession>